<evidence type="ECO:0000256" key="4">
    <source>
        <dbReference type="ARBA" id="ARBA00007153"/>
    </source>
</evidence>
<reference evidence="7" key="1">
    <citation type="submission" date="2022-01" db="EMBL/GenBank/DDBJ databases">
        <authorList>
            <person name="King R."/>
        </authorList>
    </citation>
    <scope>NUCLEOTIDE SEQUENCE</scope>
</reference>
<evidence type="ECO:0000256" key="1">
    <source>
        <dbReference type="ARBA" id="ARBA00002907"/>
    </source>
</evidence>
<comment type="similarity">
    <text evidence="4">Belongs to the huntingtin family.</text>
</comment>
<dbReference type="InterPro" id="IPR011989">
    <property type="entry name" value="ARM-like"/>
</dbReference>
<dbReference type="SUPFAM" id="SSF48371">
    <property type="entry name" value="ARM repeat"/>
    <property type="match status" value="2"/>
</dbReference>
<dbReference type="PANTHER" id="PTHR10170">
    <property type="entry name" value="HUNTINGTON DISEASE PROTEIN"/>
    <property type="match status" value="1"/>
</dbReference>
<dbReference type="GO" id="GO:0005737">
    <property type="term" value="C:cytoplasm"/>
    <property type="evidence" value="ECO:0007669"/>
    <property type="project" value="UniProtKB-SubCell"/>
</dbReference>
<dbReference type="InterPro" id="IPR024613">
    <property type="entry name" value="Huntingtin_N_HEAT_rpt-2"/>
</dbReference>
<reference evidence="7" key="2">
    <citation type="submission" date="2022-10" db="EMBL/GenBank/DDBJ databases">
        <authorList>
            <consortium name="ENA_rothamsted_submissions"/>
            <consortium name="culmorum"/>
            <person name="King R."/>
        </authorList>
    </citation>
    <scope>NUCLEOTIDE SEQUENCE</scope>
</reference>
<dbReference type="InterPro" id="IPR000091">
    <property type="entry name" value="Huntingtin"/>
</dbReference>
<evidence type="ECO:0000313" key="8">
    <source>
        <dbReference type="Proteomes" id="UP001153737"/>
    </source>
</evidence>
<dbReference type="Pfam" id="PF12372">
    <property type="entry name" value="Htt_N-HEAT"/>
    <property type="match status" value="1"/>
</dbReference>
<dbReference type="InterPro" id="IPR048413">
    <property type="entry name" value="Htt_C-HEAT_rpt"/>
</dbReference>
<dbReference type="EMBL" id="OU896708">
    <property type="protein sequence ID" value="CAH1155948.1"/>
    <property type="molecule type" value="Genomic_DNA"/>
</dbReference>
<keyword evidence="5" id="KW-0963">Cytoplasm</keyword>
<dbReference type="Pfam" id="PF20927">
    <property type="entry name" value="Htt_C-HEAT"/>
    <property type="match status" value="3"/>
</dbReference>
<dbReference type="InterPro" id="IPR048412">
    <property type="entry name" value="Htt_bridge"/>
</dbReference>
<evidence type="ECO:0008006" key="9">
    <source>
        <dbReference type="Google" id="ProtNLM"/>
    </source>
</evidence>
<keyword evidence="6" id="KW-0539">Nucleus</keyword>
<dbReference type="OrthoDB" id="10065698at2759"/>
<evidence type="ECO:0000256" key="5">
    <source>
        <dbReference type="ARBA" id="ARBA00022490"/>
    </source>
</evidence>
<comment type="function">
    <text evidence="1">May play a role in microtubule-mediated transport or vesicle function.</text>
</comment>
<keyword evidence="8" id="KW-1185">Reference proteome</keyword>
<accession>A0A9P0DNN8</accession>
<evidence type="ECO:0000256" key="3">
    <source>
        <dbReference type="ARBA" id="ARBA00004496"/>
    </source>
</evidence>
<dbReference type="GO" id="GO:0005634">
    <property type="term" value="C:nucleus"/>
    <property type="evidence" value="ECO:0007669"/>
    <property type="project" value="UniProtKB-SubCell"/>
</dbReference>
<organism evidence="7 8">
    <name type="scientific">Phaedon cochleariae</name>
    <name type="common">Mustard beetle</name>
    <dbReference type="NCBI Taxonomy" id="80249"/>
    <lineage>
        <taxon>Eukaryota</taxon>
        <taxon>Metazoa</taxon>
        <taxon>Ecdysozoa</taxon>
        <taxon>Arthropoda</taxon>
        <taxon>Hexapoda</taxon>
        <taxon>Insecta</taxon>
        <taxon>Pterygota</taxon>
        <taxon>Neoptera</taxon>
        <taxon>Endopterygota</taxon>
        <taxon>Coleoptera</taxon>
        <taxon>Polyphaga</taxon>
        <taxon>Cucujiformia</taxon>
        <taxon>Chrysomeloidea</taxon>
        <taxon>Chrysomelidae</taxon>
        <taxon>Chrysomelinae</taxon>
        <taxon>Chrysomelini</taxon>
        <taxon>Phaedon</taxon>
    </lineage>
</organism>
<dbReference type="PRINTS" id="PR00375">
    <property type="entry name" value="HUNTINGTIN"/>
</dbReference>
<dbReference type="InterPro" id="IPR048411">
    <property type="entry name" value="Htt_N_HEAT_rpt-1"/>
</dbReference>
<dbReference type="Pfam" id="PF20925">
    <property type="entry name" value="Htt_bridge"/>
    <property type="match status" value="1"/>
</dbReference>
<proteinExistence type="inferred from homology"/>
<sequence>MATQEKLQKSLEALKNLAKSNHHPSEVPKKKEKIQYCYFITEAISNPTIRIPNNYHTLLGSCIEIFLLLCDDQDADIRMTSEECLNRIIRAADGHIGKIQIELHKEIKKNGAARSLRAALWLFSVLAHHIRPHKGKPYAVNVFQNLVKISERTEESIHETLAAALPRIMKVLGCFTTENEMKVLLKAFLNNVTNESAVMRRTNTSCILTICEHCKKPNVFTMYCFNYLLDLLIPVHNELPTSLILGVMSCIKGSLPNISNSNNEWNEKSKDNLIEKLLQIFELCVFFLDHRDHNIINVCLETLNVLLMSSVDLKQILLNEKGISRNRIFSLTSSVNNRSPSQLSLTTSLTTEDNLFSESELTETIHSDIEKWIDESKLSVMNITFGKTKEKSQSLEKLHTISSEVEENLDTSDYGKMNELNKEHFFSTLKTHSIENTLDILSSSDNSSETSTVDDKILNLEEEMLDIDIGNILEEKPLIHCIRKISKLFLLSGTPGTYISDKTTRVSVKFLALSCLTTMFKLYPSGIFIHLDKNFVCPQITSKRISSQKISDIFLFKNHSDPQLRGALRTLVGIFSESVSRLCQGNYDHWISTNGSIEQAKMMQTEEIITIFIEGLNDDSSTCIRQTLISLDTSLKYLIEFQSNSKMMSLLNVLPVLSQNPYWLVKCALCDLVSKIDFISLQSVMKNCQFQDRVLWNVLFALLDENDQRVRMSTATAIVEIIPRLYYEEYFMNENTTTSKAILETSGLTKCLMDTEIETCINKKHFVQQMPFPLDRISGRPCDRIEFSLSKILTRIQNLLLTTTSKHLMSGCIETLSLLSKKYPCTVYKKGWGTSITPNCGDTKIPDLLKFSLGLLTSTVHVYGLQTHIDILNLTTNLYAGHALSQLKPLSASETDLPAWSMFGNSPLRDVSESLLNHSIKMLSIFHHVLNDLVPAHPQAKAVLPSLPAPSALSPLKRRKSDLDKKAIGGLKMDAREERGDKREVKSSLGCFVQAPHYMRIYEMLKAAFSNYKMSLDSDSSGKFLELLTTTLHSLSVLMEVGSMMEFERIAEDILGYFRSTFVIEAAATVECVQQLLKCLFSTNLTANVNEFTTKNVTEEEWEGGFYYNVFQKPYNLISKQTEALNNIGRHDFDDDSTVMGYLHRKDVKPRPVVLSRSSDKVLANYIRIFEPMVIKSLKQYTISSDVKLQCQVLQLLCQLVQLRVNYCLLDSEQVFIGFVLKQFEFIEEGQIMSAEQLIRKIFQFLVQLSYSKHHSKCIIEVPKIINLCDGLMASGQPSSTHCIPALEPIVEDVFLTRNKSNTSDVKELETTREVVLAMLLRLCDNRQVLDLVTLILEDSKYCTDNTEKWLEWSKRVFGVVLPLLKQNKLQLDHPDALSSMRRFVLALNPEVFKPFDAIIIMFFQEPPSLEGELKTFNNWLSKILIILLIVTPLREELLLSKINKLKSEFSPGSIFENVTTKADPLNVNNNADTFQKIPAELVFIRFLFRVVSVTSKMCLEVVRHEKETFIFDQSFGFLMHCLYIFQAGNHCRLTNAAVSVINKNIPFDENNVIQLDDINHNFVSLAAFHPILTSGWCNLLTILNFNSKQFWSTVLKDDDSRHSINMKIMRVGGAISFCDYLSEHMADLENLIWFLKNCSSFLVELSAEPPVSEFISSIHRNSSTSKIFLESVSTNVNTHKSAVYKVKLLKCIENCHSSQIGLVLNLLIPDFLKFHQAVVSRMAATLASRKIEMLLTMPMEDVNGQLTKENLNRILHSLVTLNLVKKHETLVSLLNKLSVQYYDLTPIEFEQRRVVNPEYIKKLKINKKWYLSQIETKYSDPTIAKETAQLLDKLEYSEILSCMSSSAFNKSCLRNCLRLGLTNVRKQAKSDLVRASTECLVKDIASLVAKMPCPHQVIYPIGRQESPAETIYKHELISLFENQNYSELLCNIAICIPAFLNCLEGASNELSQNNYEELMMFGVACLEYLTYLSVTCDGDVKVHLVDALLTASDLIARNAHVAGLLGSEGHVTKLCSGANNLFRLIDSQLKDDRPLPTIPLYALSDSLANEDSLAAGQAANQLYTLSCWLFELRGVNSTSIPDFLFAKMKSLTVCLCRSPLVNSYVLVPNRGWKTGWLPETVSGWFKTVVPSLPIELLKEIDILEEYIFRINLLGWTSRQQFEETWMCLLSVLCVPLDDLDVLDFNDLVHASSLAIKAITALLLETLSCPIPGNPNVSDLRHISRNFPISVEDLGVSKLKNIQDSIQLSYSSSDVNVHSNVTNVFKNRNFEKISDTFTYGQVSIQYFMIATGDFKEYEENFAVSEICQKRRKMLKDSGLDINSCLQFLIDYYTQLMKPQSNTHIRVLHEAVRSTVMISDLFMDKSQFSWMMEVFLELSKLHLVEDEFLHQFLIVGICKAVAVLTPDLEIYEQVKKMLMQFLKSPYLTSRFACLYGALYVLEGSKLSNIKIGTISEEMQLILPCMIEYVQLNLNTTNSVLKKSQEHSNLVWSLAFYLIENIEEIHMEQNFVANTLNTAFSSLKENSNTYLHNRLTKNLERLFITKKSIMMEHFSKPFLKLALEKMRSDNPVTALLGTQLLITYMYTDCANHLQNPQNSANTPTSPDHLVQTIEKISAIFERIKRGYTSEVEILCAVLPDILNDFFSSADILTKVIGEFLSAQQPHPKLLSKVVFQVFESAIHQNQLALLQDWVVFSLPNFTQSFSIGMATWCLTCFFVSASTNSWLRAYFSYVQTRVGRYEYEDRKMLCIAGADFYGNLANDSQRRMFVDNFEKVKDQPDTPFNDLLLSL</sequence>
<dbReference type="Pfam" id="PF20926">
    <property type="entry name" value="Htt_N-HEAT_1"/>
    <property type="match status" value="1"/>
</dbReference>
<evidence type="ECO:0000256" key="2">
    <source>
        <dbReference type="ARBA" id="ARBA00004123"/>
    </source>
</evidence>
<comment type="subcellular location">
    <subcellularLocation>
        <location evidence="3">Cytoplasm</location>
    </subcellularLocation>
    <subcellularLocation>
        <location evidence="2">Nucleus</location>
    </subcellularLocation>
</comment>
<dbReference type="PANTHER" id="PTHR10170:SF10">
    <property type="entry name" value="HUNTINGTIN"/>
    <property type="match status" value="1"/>
</dbReference>
<dbReference type="InterPro" id="IPR028426">
    <property type="entry name" value="Huntingtin_fam"/>
</dbReference>
<protein>
    <recommendedName>
        <fullName evidence="9">Huntingtin</fullName>
    </recommendedName>
</protein>
<gene>
    <name evidence="7" type="ORF">PHAECO_LOCUS6915</name>
</gene>
<evidence type="ECO:0000256" key="6">
    <source>
        <dbReference type="ARBA" id="ARBA00023242"/>
    </source>
</evidence>
<evidence type="ECO:0000313" key="7">
    <source>
        <dbReference type="EMBL" id="CAH1155948.1"/>
    </source>
</evidence>
<dbReference type="InterPro" id="IPR016024">
    <property type="entry name" value="ARM-type_fold"/>
</dbReference>
<name>A0A9P0DNN8_PHACE</name>
<dbReference type="Proteomes" id="UP001153737">
    <property type="component" value="Chromosome 2"/>
</dbReference>
<dbReference type="Gene3D" id="1.25.10.10">
    <property type="entry name" value="Leucine-rich Repeat Variant"/>
    <property type="match status" value="2"/>
</dbReference>